<dbReference type="PANTHER" id="PTHR43384">
    <property type="entry name" value="SEPTUM SITE-DETERMINING PROTEIN MIND HOMOLOG, CHLOROPLASTIC-RELATED"/>
    <property type="match status" value="1"/>
</dbReference>
<organism evidence="4 5">
    <name type="scientific">Zavarzinia compransoris</name>
    <dbReference type="NCBI Taxonomy" id="1264899"/>
    <lineage>
        <taxon>Bacteria</taxon>
        <taxon>Pseudomonadati</taxon>
        <taxon>Pseudomonadota</taxon>
        <taxon>Alphaproteobacteria</taxon>
        <taxon>Rhodospirillales</taxon>
        <taxon>Zavarziniaceae</taxon>
        <taxon>Zavarzinia</taxon>
    </lineage>
</organism>
<feature type="domain" description="CobQ/CobB/MinD/ParA nucleotide binding" evidence="3">
    <location>
        <begin position="29"/>
        <end position="245"/>
    </location>
</feature>
<dbReference type="InterPro" id="IPR025501">
    <property type="entry name" value="MinD_FleN"/>
</dbReference>
<dbReference type="PANTHER" id="PTHR43384:SF4">
    <property type="entry name" value="CELLULOSE BIOSYNTHESIS PROTEIN BCSQ-RELATED"/>
    <property type="match status" value="1"/>
</dbReference>
<evidence type="ECO:0000256" key="1">
    <source>
        <dbReference type="ARBA" id="ARBA00022741"/>
    </source>
</evidence>
<dbReference type="EMBL" id="QGLF01000002">
    <property type="protein sequence ID" value="PWR21820.1"/>
    <property type="molecule type" value="Genomic_DNA"/>
</dbReference>
<dbReference type="Gene3D" id="3.40.50.300">
    <property type="entry name" value="P-loop containing nucleotide triphosphate hydrolases"/>
    <property type="match status" value="1"/>
</dbReference>
<dbReference type="GO" id="GO:0016887">
    <property type="term" value="F:ATP hydrolysis activity"/>
    <property type="evidence" value="ECO:0007669"/>
    <property type="project" value="TreeGrafter"/>
</dbReference>
<accession>A0A317E6F3</accession>
<gene>
    <name evidence="4" type="ORF">DKG75_07475</name>
</gene>
<dbReference type="Proteomes" id="UP000246077">
    <property type="component" value="Unassembled WGS sequence"/>
</dbReference>
<dbReference type="InterPro" id="IPR002586">
    <property type="entry name" value="CobQ/CobB/MinD/ParA_Nub-bd_dom"/>
</dbReference>
<evidence type="ECO:0000313" key="5">
    <source>
        <dbReference type="Proteomes" id="UP000246077"/>
    </source>
</evidence>
<dbReference type="RefSeq" id="WP_109920464.1">
    <property type="nucleotide sequence ID" value="NZ_QGLF01000002.1"/>
</dbReference>
<dbReference type="OrthoDB" id="9816297at2"/>
<dbReference type="AlphaFoldDB" id="A0A317E6F3"/>
<keyword evidence="5" id="KW-1185">Reference proteome</keyword>
<dbReference type="InterPro" id="IPR050625">
    <property type="entry name" value="ParA/MinD_ATPase"/>
</dbReference>
<proteinExistence type="predicted"/>
<keyword evidence="1" id="KW-0547">Nucleotide-binding</keyword>
<dbReference type="GO" id="GO:0051782">
    <property type="term" value="P:negative regulation of cell division"/>
    <property type="evidence" value="ECO:0007669"/>
    <property type="project" value="TreeGrafter"/>
</dbReference>
<dbReference type="InterPro" id="IPR027417">
    <property type="entry name" value="P-loop_NTPase"/>
</dbReference>
<dbReference type="Pfam" id="PF01656">
    <property type="entry name" value="CbiA"/>
    <property type="match status" value="1"/>
</dbReference>
<dbReference type="GO" id="GO:0005829">
    <property type="term" value="C:cytosol"/>
    <property type="evidence" value="ECO:0007669"/>
    <property type="project" value="TreeGrafter"/>
</dbReference>
<dbReference type="SUPFAM" id="SSF52540">
    <property type="entry name" value="P-loop containing nucleoside triphosphate hydrolases"/>
    <property type="match status" value="1"/>
</dbReference>
<name>A0A317E6F3_9PROT</name>
<reference evidence="5" key="1">
    <citation type="submission" date="2018-05" db="EMBL/GenBank/DDBJ databases">
        <title>Zavarzinia sp. HR-AS.</title>
        <authorList>
            <person name="Lee Y."/>
            <person name="Jeon C.O."/>
        </authorList>
    </citation>
    <scope>NUCLEOTIDE SEQUENCE [LARGE SCALE GENOMIC DNA]</scope>
    <source>
        <strain evidence="5">DSM 1231</strain>
    </source>
</reference>
<dbReference type="GO" id="GO:0009898">
    <property type="term" value="C:cytoplasmic side of plasma membrane"/>
    <property type="evidence" value="ECO:0007669"/>
    <property type="project" value="TreeGrafter"/>
</dbReference>
<dbReference type="CDD" id="cd02038">
    <property type="entry name" value="FlhG-like"/>
    <property type="match status" value="1"/>
</dbReference>
<evidence type="ECO:0000259" key="3">
    <source>
        <dbReference type="Pfam" id="PF01656"/>
    </source>
</evidence>
<dbReference type="GO" id="GO:0005524">
    <property type="term" value="F:ATP binding"/>
    <property type="evidence" value="ECO:0007669"/>
    <property type="project" value="UniProtKB-KW"/>
</dbReference>
<comment type="caution">
    <text evidence="4">The sequence shown here is derived from an EMBL/GenBank/DDBJ whole genome shotgun (WGS) entry which is preliminary data.</text>
</comment>
<evidence type="ECO:0000256" key="2">
    <source>
        <dbReference type="ARBA" id="ARBA00022840"/>
    </source>
</evidence>
<evidence type="ECO:0000313" key="4">
    <source>
        <dbReference type="EMBL" id="PWR21820.1"/>
    </source>
</evidence>
<dbReference type="InterPro" id="IPR033875">
    <property type="entry name" value="FlhG"/>
</dbReference>
<protein>
    <submittedName>
        <fullName evidence="4">Cobyrinic acid a,c-diamide synthase</fullName>
    </submittedName>
</protein>
<sequence length="271" mass="28223">MSTESIVALNPGFGAAQSQRRPDPRRITAIASGKGGVGKTWLAITLAHAMAKAGKRVLLFDGDLGLANVDIQLGLMPEQDLGGVIASGTDLGAAVTHVGATGFDVVAGKSGSGALSSLTRQEVSALRQGVIELSPRYDQVIVDIGAGIDSTQLILASTGGRVLVVATDEPTSLTDAYAFIKVAGRLVPRPDLQVVVNMASSKAEGERTYATLKRACESFLKFSPPLAGIIRRDNKVKDAIRYQTPFLVRHPHADAAGDVEALAASLLKPSS</sequence>
<keyword evidence="2" id="KW-0067">ATP-binding</keyword>
<dbReference type="PIRSF" id="PIRSF003092">
    <property type="entry name" value="MinD"/>
    <property type="match status" value="1"/>
</dbReference>